<name>A0A1I4K573_9HYPH</name>
<organism evidence="1 2">
    <name type="scientific">Methylobacterium pseudosasicola</name>
    <dbReference type="NCBI Taxonomy" id="582667"/>
    <lineage>
        <taxon>Bacteria</taxon>
        <taxon>Pseudomonadati</taxon>
        <taxon>Pseudomonadota</taxon>
        <taxon>Alphaproteobacteria</taxon>
        <taxon>Hyphomicrobiales</taxon>
        <taxon>Methylobacteriaceae</taxon>
        <taxon>Methylobacterium</taxon>
    </lineage>
</organism>
<evidence type="ECO:0000313" key="1">
    <source>
        <dbReference type="EMBL" id="SFL73757.1"/>
    </source>
</evidence>
<sequence>MSDAVTYVIGGSVEDMRDRFLAAVRRAEAGEEPRPERIVTFENWSAFLKTFSPARIALLEALTGGPADSINALAGSLRRNYRRVHDDVTALERAGLLTRRGTQVMLAADGARAHLDLRPPQRAAR</sequence>
<dbReference type="EMBL" id="FOTK01000009">
    <property type="protein sequence ID" value="SFL73757.1"/>
    <property type="molecule type" value="Genomic_DNA"/>
</dbReference>
<dbReference type="OrthoDB" id="7471569at2"/>
<dbReference type="Proteomes" id="UP000199048">
    <property type="component" value="Unassembled WGS sequence"/>
</dbReference>
<dbReference type="AlphaFoldDB" id="A0A1I4K573"/>
<evidence type="ECO:0000313" key="2">
    <source>
        <dbReference type="Proteomes" id="UP000199048"/>
    </source>
</evidence>
<keyword evidence="2" id="KW-1185">Reference proteome</keyword>
<dbReference type="RefSeq" id="WP_092040258.1">
    <property type="nucleotide sequence ID" value="NZ_FOTK01000009.1"/>
</dbReference>
<gene>
    <name evidence="1" type="ORF">SAMN05192568_1009150</name>
</gene>
<dbReference type="STRING" id="582667.SAMN05192568_1009150"/>
<dbReference type="Gene3D" id="1.10.10.10">
    <property type="entry name" value="Winged helix-like DNA-binding domain superfamily/Winged helix DNA-binding domain"/>
    <property type="match status" value="1"/>
</dbReference>
<dbReference type="InterPro" id="IPR036388">
    <property type="entry name" value="WH-like_DNA-bd_sf"/>
</dbReference>
<dbReference type="Pfam" id="PF25212">
    <property type="entry name" value="HVO_A0114"/>
    <property type="match status" value="1"/>
</dbReference>
<proteinExistence type="predicted"/>
<accession>A0A1I4K573</accession>
<reference evidence="2" key="1">
    <citation type="submission" date="2016-10" db="EMBL/GenBank/DDBJ databases">
        <authorList>
            <person name="Varghese N."/>
            <person name="Submissions S."/>
        </authorList>
    </citation>
    <scope>NUCLEOTIDE SEQUENCE [LARGE SCALE GENOMIC DNA]</scope>
    <source>
        <strain evidence="2">BL36</strain>
    </source>
</reference>
<protein>
    <submittedName>
        <fullName evidence="1">Predicted transcriptional regulator</fullName>
    </submittedName>
</protein>